<keyword evidence="7 15" id="KW-0479">Metal-binding</keyword>
<protein>
    <recommendedName>
        <fullName evidence="5 15">Succinyl-diaminopimelate desuccinylase</fullName>
        <shortName evidence="15">SDAP desuccinylase</shortName>
        <ecNumber evidence="4 15">3.5.1.18</ecNumber>
    </recommendedName>
    <alternativeName>
        <fullName evidence="13 15">N-succinyl-LL-2,6-diaminoheptanedioate amidohydrolase</fullName>
    </alternativeName>
</protein>
<dbReference type="PANTHER" id="PTHR43808">
    <property type="entry name" value="ACETYLORNITHINE DEACETYLASE"/>
    <property type="match status" value="1"/>
</dbReference>
<evidence type="ECO:0000256" key="13">
    <source>
        <dbReference type="ARBA" id="ARBA00031891"/>
    </source>
</evidence>
<evidence type="ECO:0000259" key="16">
    <source>
        <dbReference type="Pfam" id="PF07687"/>
    </source>
</evidence>
<name>A0A7G1Q9D4_9GAMM</name>
<dbReference type="GO" id="GO:0008777">
    <property type="term" value="F:acetylornithine deacetylase activity"/>
    <property type="evidence" value="ECO:0007669"/>
    <property type="project" value="TreeGrafter"/>
</dbReference>
<keyword evidence="10 15" id="KW-0220">Diaminopimelate biosynthesis</keyword>
<dbReference type="InterPro" id="IPR036264">
    <property type="entry name" value="Bact_exopeptidase_dim_dom"/>
</dbReference>
<dbReference type="RefSeq" id="WP_197744915.1">
    <property type="nucleotide sequence ID" value="NZ_LR778175.1"/>
</dbReference>
<keyword evidence="18" id="KW-1185">Reference proteome</keyword>
<dbReference type="SUPFAM" id="SSF53187">
    <property type="entry name" value="Zn-dependent exopeptidases"/>
    <property type="match status" value="1"/>
</dbReference>
<organism evidence="17 18">
    <name type="scientific">Candidatus Nitrosacidococcus tergens</name>
    <dbReference type="NCBI Taxonomy" id="553981"/>
    <lineage>
        <taxon>Bacteria</taxon>
        <taxon>Pseudomonadati</taxon>
        <taxon>Pseudomonadota</taxon>
        <taxon>Gammaproteobacteria</taxon>
        <taxon>Chromatiales</taxon>
        <taxon>Chromatiaceae</taxon>
        <taxon>Candidatus Nitrosacidococcus</taxon>
    </lineage>
</organism>
<dbReference type="NCBIfam" id="NF009557">
    <property type="entry name" value="PRK13009.1"/>
    <property type="match status" value="1"/>
</dbReference>
<comment type="pathway">
    <text evidence="1 15">Amino-acid biosynthesis; L-lysine biosynthesis via DAP pathway; LL-2,6-diaminopimelate from (S)-tetrahydrodipicolinate (succinylase route): step 3/3.</text>
</comment>
<feature type="binding site" evidence="15">
    <location>
        <position position="66"/>
    </location>
    <ligand>
        <name>Zn(2+)</name>
        <dbReference type="ChEBI" id="CHEBI:29105"/>
        <label>1</label>
    </ligand>
</feature>
<evidence type="ECO:0000256" key="12">
    <source>
        <dbReference type="ARBA" id="ARBA00023285"/>
    </source>
</evidence>
<keyword evidence="11 15" id="KW-0457">Lysine biosynthesis</keyword>
<dbReference type="GO" id="GO:0009014">
    <property type="term" value="F:succinyl-diaminopimelate desuccinylase activity"/>
    <property type="evidence" value="ECO:0007669"/>
    <property type="project" value="UniProtKB-UniRule"/>
</dbReference>
<gene>
    <name evidence="15 17" type="primary">dapE</name>
    <name evidence="17" type="ORF">NSCAC_0570</name>
</gene>
<evidence type="ECO:0000256" key="3">
    <source>
        <dbReference type="ARBA" id="ARBA00011738"/>
    </source>
</evidence>
<evidence type="ECO:0000313" key="17">
    <source>
        <dbReference type="EMBL" id="CAB1275245.1"/>
    </source>
</evidence>
<comment type="function">
    <text evidence="15">Catalyzes the hydrolysis of N-succinyl-L,L-diaminopimelic acid (SDAP), forming succinate and LL-2,6-diaminopimelate (DAP), an intermediate involved in the bacterial biosynthesis of lysine and meso-diaminopimelic acid, an essential component of bacterial cell walls.</text>
</comment>
<evidence type="ECO:0000256" key="14">
    <source>
        <dbReference type="ARBA" id="ARBA00051301"/>
    </source>
</evidence>
<comment type="cofactor">
    <cofactor evidence="15">
        <name>Zn(2+)</name>
        <dbReference type="ChEBI" id="CHEBI:29105"/>
    </cofactor>
    <cofactor evidence="15">
        <name>Co(2+)</name>
        <dbReference type="ChEBI" id="CHEBI:48828"/>
    </cofactor>
    <text evidence="15">Binds 2 Zn(2+) or Co(2+) ions per subunit.</text>
</comment>
<dbReference type="PANTHER" id="PTHR43808:SF31">
    <property type="entry name" value="N-ACETYL-L-CITRULLINE DEACETYLASE"/>
    <property type="match status" value="1"/>
</dbReference>
<dbReference type="GO" id="GO:0009089">
    <property type="term" value="P:lysine biosynthetic process via diaminopimelate"/>
    <property type="evidence" value="ECO:0007669"/>
    <property type="project" value="UniProtKB-UniRule"/>
</dbReference>
<evidence type="ECO:0000256" key="10">
    <source>
        <dbReference type="ARBA" id="ARBA00022915"/>
    </source>
</evidence>
<dbReference type="InterPro" id="IPR005941">
    <property type="entry name" value="DapE_proteobac"/>
</dbReference>
<sequence length="377" mass="41183">MSATLALTKELIACPSITSDDAGCQKILVDHLEKIGFHAEYMPFGEVQNLWIRRGKSSPLFVFAGHTDVVPTGPKEKWTNDPFTPTIKDGILYGRGAADMKGGLAAMVTACEQFISIHPDYQGSIALLITSDEEGIAVDGTAKVIEVLQKRGEKIDFCLVGEPSSLEQVGDQIKNGRRGSLNGTLLVHGIQGHIAYPQLADNPIHSFAEALLELCNTRWDEGNEDFPPTSFQISNIRSGTGATNVIPGDLEVLFNFRYSTEVTDSELKYRVADILSRHRLKYTINWHLSGLPFRTQENATLAIAVVKAIKEITGIETKLSTSGGTSDGRFIAPTGTQVIELGPVNKSIHQIDEHVAIAELDQLSQIYIRTLELLLVS</sequence>
<comment type="catalytic activity">
    <reaction evidence="14 15">
        <text>N-succinyl-(2S,6S)-2,6-diaminopimelate + H2O = (2S,6S)-2,6-diaminopimelate + succinate</text>
        <dbReference type="Rhea" id="RHEA:22608"/>
        <dbReference type="ChEBI" id="CHEBI:15377"/>
        <dbReference type="ChEBI" id="CHEBI:30031"/>
        <dbReference type="ChEBI" id="CHEBI:57609"/>
        <dbReference type="ChEBI" id="CHEBI:58087"/>
        <dbReference type="EC" id="3.5.1.18"/>
    </reaction>
</comment>
<dbReference type="Pfam" id="PF01546">
    <property type="entry name" value="Peptidase_M20"/>
    <property type="match status" value="1"/>
</dbReference>
<evidence type="ECO:0000313" key="18">
    <source>
        <dbReference type="Proteomes" id="UP000516072"/>
    </source>
</evidence>
<keyword evidence="12 15" id="KW-0170">Cobalt</keyword>
<evidence type="ECO:0000256" key="6">
    <source>
        <dbReference type="ARBA" id="ARBA00022605"/>
    </source>
</evidence>
<keyword evidence="8 15" id="KW-0378">Hydrolase</keyword>
<dbReference type="GO" id="GO:0019877">
    <property type="term" value="P:diaminopimelate biosynthetic process"/>
    <property type="evidence" value="ECO:0007669"/>
    <property type="project" value="UniProtKB-UniRule"/>
</dbReference>
<evidence type="ECO:0000256" key="5">
    <source>
        <dbReference type="ARBA" id="ARBA00022391"/>
    </source>
</evidence>
<dbReference type="GO" id="GO:0008270">
    <property type="term" value="F:zinc ion binding"/>
    <property type="evidence" value="ECO:0007669"/>
    <property type="project" value="UniProtKB-UniRule"/>
</dbReference>
<dbReference type="Gene3D" id="3.40.630.10">
    <property type="entry name" value="Zn peptidases"/>
    <property type="match status" value="2"/>
</dbReference>
<evidence type="ECO:0000256" key="11">
    <source>
        <dbReference type="ARBA" id="ARBA00023154"/>
    </source>
</evidence>
<dbReference type="HAMAP" id="MF_01690">
    <property type="entry name" value="DapE"/>
    <property type="match status" value="1"/>
</dbReference>
<dbReference type="InterPro" id="IPR050072">
    <property type="entry name" value="Peptidase_M20A"/>
</dbReference>
<dbReference type="Proteomes" id="UP000516072">
    <property type="component" value="Chromosome"/>
</dbReference>
<feature type="binding site" evidence="15">
    <location>
        <position position="134"/>
    </location>
    <ligand>
        <name>Zn(2+)</name>
        <dbReference type="ChEBI" id="CHEBI:29105"/>
        <label>2</label>
    </ligand>
</feature>
<reference evidence="17 18" key="1">
    <citation type="submission" date="2020-03" db="EMBL/GenBank/DDBJ databases">
        <authorList>
            <person name="Picone N."/>
        </authorList>
    </citation>
    <scope>NUCLEOTIDE SEQUENCE [LARGE SCALE GENOMIC DNA]</scope>
    <source>
        <strain evidence="17">NSCAC1</strain>
    </source>
</reference>
<comment type="similarity">
    <text evidence="2 15">Belongs to the peptidase M20A family. DapE subfamily.</text>
</comment>
<dbReference type="GO" id="GO:0050897">
    <property type="term" value="F:cobalt ion binding"/>
    <property type="evidence" value="ECO:0007669"/>
    <property type="project" value="UniProtKB-UniRule"/>
</dbReference>
<dbReference type="EMBL" id="LR778175">
    <property type="protein sequence ID" value="CAB1275245.1"/>
    <property type="molecule type" value="Genomic_DNA"/>
</dbReference>
<dbReference type="SUPFAM" id="SSF55031">
    <property type="entry name" value="Bacterial exopeptidase dimerisation domain"/>
    <property type="match status" value="1"/>
</dbReference>
<keyword evidence="6 15" id="KW-0028">Amino-acid biosynthesis</keyword>
<dbReference type="Pfam" id="PF07687">
    <property type="entry name" value="M20_dimer"/>
    <property type="match status" value="1"/>
</dbReference>
<evidence type="ECO:0000256" key="7">
    <source>
        <dbReference type="ARBA" id="ARBA00022723"/>
    </source>
</evidence>
<dbReference type="CDD" id="cd03891">
    <property type="entry name" value="M20_DapE_proteobac"/>
    <property type="match status" value="1"/>
</dbReference>
<dbReference type="NCBIfam" id="TIGR01246">
    <property type="entry name" value="dapE_proteo"/>
    <property type="match status" value="1"/>
</dbReference>
<feature type="binding site" evidence="15">
    <location>
        <position position="99"/>
    </location>
    <ligand>
        <name>Zn(2+)</name>
        <dbReference type="ChEBI" id="CHEBI:29105"/>
        <label>2</label>
    </ligand>
</feature>
<feature type="active site" description="Proton acceptor" evidence="15">
    <location>
        <position position="133"/>
    </location>
</feature>
<feature type="binding site" evidence="15">
    <location>
        <position position="99"/>
    </location>
    <ligand>
        <name>Zn(2+)</name>
        <dbReference type="ChEBI" id="CHEBI:29105"/>
        <label>1</label>
    </ligand>
</feature>
<evidence type="ECO:0000256" key="15">
    <source>
        <dbReference type="HAMAP-Rule" id="MF_01690"/>
    </source>
</evidence>
<dbReference type="InterPro" id="IPR011650">
    <property type="entry name" value="Peptidase_M20_dimer"/>
</dbReference>
<feature type="binding site" evidence="15">
    <location>
        <position position="349"/>
    </location>
    <ligand>
        <name>Zn(2+)</name>
        <dbReference type="ChEBI" id="CHEBI:29105"/>
        <label>2</label>
    </ligand>
</feature>
<evidence type="ECO:0000256" key="1">
    <source>
        <dbReference type="ARBA" id="ARBA00005130"/>
    </source>
</evidence>
<proteinExistence type="inferred from homology"/>
<keyword evidence="9 15" id="KW-0862">Zinc</keyword>
<dbReference type="InterPro" id="IPR002933">
    <property type="entry name" value="Peptidase_M20"/>
</dbReference>
<feature type="binding site" evidence="15">
    <location>
        <position position="162"/>
    </location>
    <ligand>
        <name>Zn(2+)</name>
        <dbReference type="ChEBI" id="CHEBI:29105"/>
        <label>1</label>
    </ligand>
</feature>
<dbReference type="KEGG" id="ntg:NSCAC_0570"/>
<comment type="subunit">
    <text evidence="3 15">Homodimer.</text>
</comment>
<feature type="domain" description="Peptidase M20 dimerisation" evidence="16">
    <location>
        <begin position="175"/>
        <end position="282"/>
    </location>
</feature>
<accession>A0A7G1Q9D4</accession>
<evidence type="ECO:0000256" key="2">
    <source>
        <dbReference type="ARBA" id="ARBA00006746"/>
    </source>
</evidence>
<evidence type="ECO:0000256" key="8">
    <source>
        <dbReference type="ARBA" id="ARBA00022801"/>
    </source>
</evidence>
<evidence type="ECO:0000256" key="9">
    <source>
        <dbReference type="ARBA" id="ARBA00022833"/>
    </source>
</evidence>
<dbReference type="UniPathway" id="UPA00034">
    <property type="reaction ID" value="UER00021"/>
</dbReference>
<dbReference type="EC" id="3.5.1.18" evidence="4 15"/>
<feature type="active site" evidence="15">
    <location>
        <position position="68"/>
    </location>
</feature>
<dbReference type="AlphaFoldDB" id="A0A7G1Q9D4"/>
<dbReference type="FunFam" id="3.40.630.10:FF:000005">
    <property type="entry name" value="Succinyl-diaminopimelate desuccinylase"/>
    <property type="match status" value="1"/>
</dbReference>
<evidence type="ECO:0000256" key="4">
    <source>
        <dbReference type="ARBA" id="ARBA00011921"/>
    </source>
</evidence>
<dbReference type="FunFam" id="3.30.70.360:FF:000011">
    <property type="entry name" value="Succinyl-diaminopimelate desuccinylase"/>
    <property type="match status" value="1"/>
</dbReference>
<dbReference type="GO" id="GO:0006526">
    <property type="term" value="P:L-arginine biosynthetic process"/>
    <property type="evidence" value="ECO:0007669"/>
    <property type="project" value="TreeGrafter"/>
</dbReference>